<reference evidence="3" key="1">
    <citation type="submission" date="2018-10" db="EMBL/GenBank/DDBJ databases">
        <title>FDA dAtabase for Regulatory Grade micrObial Sequences (FDA-ARGOS): Supporting development and validation of Infectious Disease Dx tests.</title>
        <authorList>
            <person name="Goldberg B."/>
            <person name="Campos J."/>
            <person name="Tallon L."/>
            <person name="Sadzewicz L."/>
            <person name="Zhao X."/>
            <person name="Vavikolanu K."/>
            <person name="Mehta A."/>
            <person name="Aluvathingal J."/>
            <person name="Nadendla S."/>
            <person name="Geyer C."/>
            <person name="Nandy P."/>
            <person name="Yan Y."/>
            <person name="Sichtig H."/>
        </authorList>
    </citation>
    <scope>NUCLEOTIDE SEQUENCE [LARGE SCALE GENOMIC DNA]</scope>
    <source>
        <strain evidence="3">FDAARGOS_526</strain>
    </source>
</reference>
<keyword evidence="1" id="KW-0812">Transmembrane</keyword>
<evidence type="ECO:0000313" key="2">
    <source>
        <dbReference type="EMBL" id="RSC17985.1"/>
    </source>
</evidence>
<evidence type="ECO:0000313" key="3">
    <source>
        <dbReference type="Proteomes" id="UP000282299"/>
    </source>
</evidence>
<proteinExistence type="predicted"/>
<name>A0AAQ1A5H7_CITKO</name>
<keyword evidence="1" id="KW-0472">Membrane</keyword>
<dbReference type="EMBL" id="RKIT01000002">
    <property type="protein sequence ID" value="RSC17985.1"/>
    <property type="molecule type" value="Genomic_DNA"/>
</dbReference>
<keyword evidence="1" id="KW-1133">Transmembrane helix</keyword>
<comment type="caution">
    <text evidence="2">The sequence shown here is derived from an EMBL/GenBank/DDBJ whole genome shotgun (WGS) entry which is preliminary data.</text>
</comment>
<dbReference type="AlphaFoldDB" id="A0AAQ1A5H7"/>
<sequence length="66" mass="7551">MKRCFLGIKDALRGVYLIEFIGFICVLAITGIVFGLFLSVCFEVCFQILTRNHTKVTRIFHILSKP</sequence>
<evidence type="ECO:0000256" key="1">
    <source>
        <dbReference type="SAM" id="Phobius"/>
    </source>
</evidence>
<dbReference type="Proteomes" id="UP000282299">
    <property type="component" value="Unassembled WGS sequence"/>
</dbReference>
<accession>A0AAQ1A5H7</accession>
<gene>
    <name evidence="2" type="ORF">EGS84_14085</name>
</gene>
<feature type="transmembrane region" description="Helical" evidence="1">
    <location>
        <begin position="20"/>
        <end position="49"/>
    </location>
</feature>
<organism evidence="2 3">
    <name type="scientific">Citrobacter koseri</name>
    <name type="common">Citrobacter diversus</name>
    <dbReference type="NCBI Taxonomy" id="545"/>
    <lineage>
        <taxon>Bacteria</taxon>
        <taxon>Pseudomonadati</taxon>
        <taxon>Pseudomonadota</taxon>
        <taxon>Gammaproteobacteria</taxon>
        <taxon>Enterobacterales</taxon>
        <taxon>Enterobacteriaceae</taxon>
        <taxon>Citrobacter</taxon>
    </lineage>
</organism>
<protein>
    <submittedName>
        <fullName evidence="2">Uncharacterized protein</fullName>
    </submittedName>
</protein>